<dbReference type="InterPro" id="IPR016024">
    <property type="entry name" value="ARM-type_fold"/>
</dbReference>
<dbReference type="PANTHER" id="PTHR10048:SF7">
    <property type="entry name" value="PHOSPHATIDYLINOSITOL 3-KINASE CATALYTIC SUBUNIT TYPE 3"/>
    <property type="match status" value="1"/>
</dbReference>
<dbReference type="InterPro" id="IPR002420">
    <property type="entry name" value="PI3K-type_C2_dom"/>
</dbReference>
<dbReference type="EMBL" id="UYJE01010416">
    <property type="protein sequence ID" value="VDI82973.1"/>
    <property type="molecule type" value="Genomic_DNA"/>
</dbReference>
<dbReference type="AlphaFoldDB" id="A0A8B6HR11"/>
<gene>
    <name evidence="12" type="ORF">MGAL_10B071790</name>
</gene>
<name>A0A8B6HR11_MYTGA</name>
<feature type="domain" description="PI3K/PI4K catalytic" evidence="9">
    <location>
        <begin position="596"/>
        <end position="651"/>
    </location>
</feature>
<protein>
    <recommendedName>
        <fullName evidence="2 7">Phosphatidylinositol 3-kinase catalytic subunit type 3</fullName>
        <ecNumber evidence="1 7">2.7.1.137</ecNumber>
    </recommendedName>
</protein>
<dbReference type="SMART" id="SM00145">
    <property type="entry name" value="PI3Ka"/>
    <property type="match status" value="1"/>
</dbReference>
<dbReference type="PIRSF" id="PIRSF000587">
    <property type="entry name" value="PI3K_Vps34"/>
    <property type="match status" value="1"/>
</dbReference>
<dbReference type="GO" id="GO:0016303">
    <property type="term" value="F:1-phosphatidylinositol-3-kinase activity"/>
    <property type="evidence" value="ECO:0007669"/>
    <property type="project" value="UniProtKB-UniRule"/>
</dbReference>
<dbReference type="GO" id="GO:0006897">
    <property type="term" value="P:endocytosis"/>
    <property type="evidence" value="ECO:0007669"/>
    <property type="project" value="TreeGrafter"/>
</dbReference>
<dbReference type="InterPro" id="IPR042236">
    <property type="entry name" value="PI3K_accessory_sf"/>
</dbReference>
<dbReference type="PROSITE" id="PS51547">
    <property type="entry name" value="C2_PI3K"/>
    <property type="match status" value="1"/>
</dbReference>
<evidence type="ECO:0000313" key="12">
    <source>
        <dbReference type="EMBL" id="VDI82973.1"/>
    </source>
</evidence>
<evidence type="ECO:0000256" key="3">
    <source>
        <dbReference type="ARBA" id="ARBA00022679"/>
    </source>
</evidence>
<dbReference type="Proteomes" id="UP000596742">
    <property type="component" value="Unassembled WGS sequence"/>
</dbReference>
<dbReference type="SUPFAM" id="SSF56112">
    <property type="entry name" value="Protein kinase-like (PK-like)"/>
    <property type="match status" value="1"/>
</dbReference>
<dbReference type="SUPFAM" id="SSF49562">
    <property type="entry name" value="C2 domain (Calcium/lipid-binding domain, CaLB)"/>
    <property type="match status" value="1"/>
</dbReference>
<dbReference type="PROSITE" id="PS51545">
    <property type="entry name" value="PIK_HELICAL"/>
    <property type="match status" value="1"/>
</dbReference>
<evidence type="ECO:0000256" key="4">
    <source>
        <dbReference type="ARBA" id="ARBA00022741"/>
    </source>
</evidence>
<dbReference type="GO" id="GO:0034272">
    <property type="term" value="C:phosphatidylinositol 3-kinase complex, class III, type II"/>
    <property type="evidence" value="ECO:0007669"/>
    <property type="project" value="TreeGrafter"/>
</dbReference>
<proteinExistence type="inferred from homology"/>
<dbReference type="Pfam" id="PF00792">
    <property type="entry name" value="PI3K_C2"/>
    <property type="match status" value="1"/>
</dbReference>
<feature type="domain" description="PIK helical" evidence="10">
    <location>
        <begin position="282"/>
        <end position="521"/>
    </location>
</feature>
<accession>A0A8B6HR11</accession>
<dbReference type="GO" id="GO:0034271">
    <property type="term" value="C:phosphatidylinositol 3-kinase complex, class III, type I"/>
    <property type="evidence" value="ECO:0007669"/>
    <property type="project" value="TreeGrafter"/>
</dbReference>
<evidence type="ECO:0000256" key="2">
    <source>
        <dbReference type="ARBA" id="ARBA00019787"/>
    </source>
</evidence>
<dbReference type="FunFam" id="1.25.40.70:FF:000003">
    <property type="entry name" value="Phosphatidylinositol 3-kinase catalytic subunit type 3"/>
    <property type="match status" value="1"/>
</dbReference>
<dbReference type="InterPro" id="IPR001263">
    <property type="entry name" value="PI3K_accessory_dom"/>
</dbReference>
<keyword evidence="3 7" id="KW-0808">Transferase</keyword>
<dbReference type="InterPro" id="IPR011009">
    <property type="entry name" value="Kinase-like_dom_sf"/>
</dbReference>
<dbReference type="SMART" id="SM00142">
    <property type="entry name" value="PI3K_C2"/>
    <property type="match status" value="1"/>
</dbReference>
<dbReference type="GO" id="GO:0005524">
    <property type="term" value="F:ATP binding"/>
    <property type="evidence" value="ECO:0007669"/>
    <property type="project" value="UniProtKB-UniRule"/>
</dbReference>
<dbReference type="SUPFAM" id="SSF48371">
    <property type="entry name" value="ARM repeat"/>
    <property type="match status" value="1"/>
</dbReference>
<dbReference type="InterPro" id="IPR000403">
    <property type="entry name" value="PI3/4_kinase_cat_dom"/>
</dbReference>
<dbReference type="InterPro" id="IPR008290">
    <property type="entry name" value="PI3K_Vps34"/>
</dbReference>
<dbReference type="GO" id="GO:0005768">
    <property type="term" value="C:endosome"/>
    <property type="evidence" value="ECO:0007669"/>
    <property type="project" value="TreeGrafter"/>
</dbReference>
<keyword evidence="13" id="KW-1185">Reference proteome</keyword>
<dbReference type="Pfam" id="PF00613">
    <property type="entry name" value="PI3Ka"/>
    <property type="match status" value="1"/>
</dbReference>
<dbReference type="PROSITE" id="PS50290">
    <property type="entry name" value="PI3_4_KINASE_3"/>
    <property type="match status" value="1"/>
</dbReference>
<keyword evidence="6 7" id="KW-0067">ATP-binding</keyword>
<dbReference type="Gene3D" id="2.60.40.150">
    <property type="entry name" value="C2 domain"/>
    <property type="match status" value="1"/>
</dbReference>
<dbReference type="InterPro" id="IPR018936">
    <property type="entry name" value="PI3/4_kinase_CS"/>
</dbReference>
<feature type="domain" description="C2 PI3K-type" evidence="11">
    <location>
        <begin position="36"/>
        <end position="185"/>
    </location>
</feature>
<dbReference type="GO" id="GO:0048015">
    <property type="term" value="P:phosphatidylinositol-mediated signaling"/>
    <property type="evidence" value="ECO:0007669"/>
    <property type="project" value="TreeGrafter"/>
</dbReference>
<dbReference type="GO" id="GO:0005777">
    <property type="term" value="C:peroxisome"/>
    <property type="evidence" value="ECO:0007669"/>
    <property type="project" value="TreeGrafter"/>
</dbReference>
<dbReference type="InterPro" id="IPR015433">
    <property type="entry name" value="PI3/4_kinase"/>
</dbReference>
<dbReference type="EC" id="2.7.1.137" evidence="1 7"/>
<evidence type="ECO:0000256" key="1">
    <source>
        <dbReference type="ARBA" id="ARBA00012073"/>
    </source>
</evidence>
<dbReference type="GO" id="GO:0000045">
    <property type="term" value="P:autophagosome assembly"/>
    <property type="evidence" value="ECO:0007669"/>
    <property type="project" value="TreeGrafter"/>
</dbReference>
<keyword evidence="5 7" id="KW-0418">Kinase</keyword>
<dbReference type="CDD" id="cd08397">
    <property type="entry name" value="C2_PI3K_class_III"/>
    <property type="match status" value="1"/>
</dbReference>
<comment type="similarity">
    <text evidence="7 8">Belongs to the PI3/PI4-kinase family.</text>
</comment>
<keyword evidence="4 7" id="KW-0547">Nucleotide-binding</keyword>
<dbReference type="Gene3D" id="1.25.40.70">
    <property type="entry name" value="Phosphatidylinositol 3-kinase, accessory domain (PIK)"/>
    <property type="match status" value="1"/>
</dbReference>
<evidence type="ECO:0000259" key="11">
    <source>
        <dbReference type="PROSITE" id="PS51547"/>
    </source>
</evidence>
<dbReference type="Gene3D" id="3.30.1010.10">
    <property type="entry name" value="Phosphatidylinositol 3-kinase Catalytic Subunit, Chain A, domain 4"/>
    <property type="match status" value="1"/>
</dbReference>
<dbReference type="InterPro" id="IPR035892">
    <property type="entry name" value="C2_domain_sf"/>
</dbReference>
<evidence type="ECO:0000256" key="8">
    <source>
        <dbReference type="PROSITE-ProRule" id="PRU00880"/>
    </source>
</evidence>
<evidence type="ECO:0000259" key="9">
    <source>
        <dbReference type="PROSITE" id="PS50290"/>
    </source>
</evidence>
<evidence type="ECO:0000256" key="7">
    <source>
        <dbReference type="PIRNR" id="PIRNR000587"/>
    </source>
</evidence>
<dbReference type="OrthoDB" id="67688at2759"/>
<dbReference type="PANTHER" id="PTHR10048">
    <property type="entry name" value="PHOSPHATIDYLINOSITOL KINASE"/>
    <property type="match status" value="1"/>
</dbReference>
<evidence type="ECO:0000313" key="13">
    <source>
        <dbReference type="Proteomes" id="UP000596742"/>
    </source>
</evidence>
<evidence type="ECO:0000259" key="10">
    <source>
        <dbReference type="PROSITE" id="PS51545"/>
    </source>
</evidence>
<comment type="caution">
    <text evidence="12">The sequence shown here is derived from an EMBL/GenBank/DDBJ whole genome shotgun (WGS) entry which is preliminary data.</text>
</comment>
<dbReference type="GO" id="GO:0000407">
    <property type="term" value="C:phagophore assembly site"/>
    <property type="evidence" value="ECO:0007669"/>
    <property type="project" value="TreeGrafter"/>
</dbReference>
<reference evidence="12" key="1">
    <citation type="submission" date="2018-11" db="EMBL/GenBank/DDBJ databases">
        <authorList>
            <person name="Alioto T."/>
            <person name="Alioto T."/>
        </authorList>
    </citation>
    <scope>NUCLEOTIDE SEQUENCE</scope>
</reference>
<sequence>MTELTDRFNYVYSCDLDVNVQIKIGTLEGERQRPSYQELLNDPMLKFSGAYQEGHSDLYVTCRIYSDGRPLSLAVSTSYKAFSTRWNWNEWITLPLKFSDLPRNAMMAMTIWDIYGTNKAIPVGGTAISLFGKRGTFRKGMIDLKVWPNVEADPQNHSTTPGKTKDTNDQMSRLAKLSKKHRDGHMVKVDWLDRLTFREIELINEKQKRDSNFMYLMIEFPYVHYNDLQYTVIYFEKGGDEPYQYRTQAEIVCVPDPEILTENLVESKHHKLARSLHSGPTDRDMKPDAKTRDQLNAIVGFPPTKMLTSEEQDLVWKFRFYLSSQKKALTKFLKCVNWKMPQEAKQAIELMSRWSPMDADDALELFYTSNSFTHPTVRKYAVSRLRQSDDEDLFLYLFQLVQALRYEDFDKIKHDTDQITTRRESICDTSDRDRTHTMLTRAGSHDSIIDALGGVSPKQEESPEIKLSKESDLASFLIERACDNSILANYFYWYVSVECENDESTAKEQRVNEMYLCIMKRFSQALVKSTLFDLSNSLLLILYNVDFVRTDELQIKCNINHVQSTFHCYINERRKLNISGSISGQMTPYIDLMDVAYEKILYANSALMPCRLTFKTSTGSEYVTMFKHGDDLRQDQLILQIITLMDKVSDT</sequence>
<dbReference type="PROSITE" id="PS00915">
    <property type="entry name" value="PI3_4_KINASE_1"/>
    <property type="match status" value="1"/>
</dbReference>
<evidence type="ECO:0000256" key="5">
    <source>
        <dbReference type="ARBA" id="ARBA00022777"/>
    </source>
</evidence>
<evidence type="ECO:0000256" key="6">
    <source>
        <dbReference type="ARBA" id="ARBA00022840"/>
    </source>
</evidence>
<organism evidence="12 13">
    <name type="scientific">Mytilus galloprovincialis</name>
    <name type="common">Mediterranean mussel</name>
    <dbReference type="NCBI Taxonomy" id="29158"/>
    <lineage>
        <taxon>Eukaryota</taxon>
        <taxon>Metazoa</taxon>
        <taxon>Spiralia</taxon>
        <taxon>Lophotrochozoa</taxon>
        <taxon>Mollusca</taxon>
        <taxon>Bivalvia</taxon>
        <taxon>Autobranchia</taxon>
        <taxon>Pteriomorphia</taxon>
        <taxon>Mytilida</taxon>
        <taxon>Mytiloidea</taxon>
        <taxon>Mytilidae</taxon>
        <taxon>Mytilinae</taxon>
        <taxon>Mytilus</taxon>
    </lineage>
</organism>
<dbReference type="CDD" id="cd00870">
    <property type="entry name" value="PI3Ka_III"/>
    <property type="match status" value="1"/>
</dbReference>
<comment type="catalytic activity">
    <reaction evidence="7">
        <text>a 1,2-diacyl-sn-glycero-3-phospho-(1D-myo-inositol) + ATP = a 1,2-diacyl-sn-glycero-3-phospho-(1D-myo-inositol-3-phosphate) + ADP + H(+)</text>
        <dbReference type="Rhea" id="RHEA:12709"/>
        <dbReference type="ChEBI" id="CHEBI:15378"/>
        <dbReference type="ChEBI" id="CHEBI:30616"/>
        <dbReference type="ChEBI" id="CHEBI:57880"/>
        <dbReference type="ChEBI" id="CHEBI:58088"/>
        <dbReference type="ChEBI" id="CHEBI:456216"/>
        <dbReference type="EC" id="2.7.1.137"/>
    </reaction>
</comment>